<dbReference type="GO" id="GO:0008270">
    <property type="term" value="F:zinc ion binding"/>
    <property type="evidence" value="ECO:0007669"/>
    <property type="project" value="UniProtKB-KW"/>
</dbReference>
<dbReference type="GO" id="GO:0003676">
    <property type="term" value="F:nucleic acid binding"/>
    <property type="evidence" value="ECO:0007669"/>
    <property type="project" value="InterPro"/>
</dbReference>
<accession>A0A177A208</accession>
<feature type="domain" description="CCHC-type" evidence="3">
    <location>
        <begin position="358"/>
        <end position="373"/>
    </location>
</feature>
<feature type="region of interest" description="Disordered" evidence="2">
    <location>
        <begin position="315"/>
        <end position="348"/>
    </location>
</feature>
<feature type="region of interest" description="Disordered" evidence="2">
    <location>
        <begin position="609"/>
        <end position="634"/>
    </location>
</feature>
<gene>
    <name evidence="4" type="ORF">VC83_06799</name>
</gene>
<keyword evidence="1" id="KW-0479">Metal-binding</keyword>
<reference evidence="4" key="1">
    <citation type="submission" date="2016-03" db="EMBL/GenBank/DDBJ databases">
        <title>Updated assembly of Pseudogymnoascus destructans, the fungus causing white-nose syndrome of bats.</title>
        <authorList>
            <person name="Palmer J.M."/>
            <person name="Drees K.P."/>
            <person name="Foster J.T."/>
            <person name="Lindner D.L."/>
        </authorList>
    </citation>
    <scope>NUCLEOTIDE SEQUENCE [LARGE SCALE GENOMIC DNA]</scope>
    <source>
        <strain evidence="4">20631-21</strain>
    </source>
</reference>
<keyword evidence="1" id="KW-0863">Zinc-finger</keyword>
<dbReference type="VEuPathDB" id="FungiDB:GMDG_08636"/>
<dbReference type="InterPro" id="IPR001878">
    <property type="entry name" value="Znf_CCHC"/>
</dbReference>
<feature type="compositionally biased region" description="Polar residues" evidence="2">
    <location>
        <begin position="330"/>
        <end position="340"/>
    </location>
</feature>
<dbReference type="InterPro" id="IPR036875">
    <property type="entry name" value="Znf_CCHC_sf"/>
</dbReference>
<keyword evidence="1" id="KW-0862">Zinc</keyword>
<dbReference type="PROSITE" id="PS50158">
    <property type="entry name" value="ZF_CCHC"/>
    <property type="match status" value="1"/>
</dbReference>
<protein>
    <recommendedName>
        <fullName evidence="3">CCHC-type domain-containing protein</fullName>
    </recommendedName>
</protein>
<dbReference type="InterPro" id="IPR021109">
    <property type="entry name" value="Peptidase_aspartic_dom_sf"/>
</dbReference>
<dbReference type="SMART" id="SM00343">
    <property type="entry name" value="ZnF_C2HC"/>
    <property type="match status" value="1"/>
</dbReference>
<sequence length="912" mass="101818">MSGFGAGTLATAQVDEQRAFIAEAKRINRLDIKVPKFSNGPTQDVKAFVDTISWKHTISRSDYEKMSPDLNGELDECLVLYLFSKLEGEPARWWTNLAEDQKANYKRVTTLLIARYGRDEVRQRRSLRQRVAAELNNLHQRGRSIAEYVAEAKDIHTRIGADQEQTLSDNFVNNMTDPGFANILRALTSREDLSFLQILDTVIEMQGPTYVEKKPAHEETLEESKNANRLMRTMANVMERSQGQRSRGNQAPYSAQRQIVEYRPQQVPLEYQGPLPQFQVQHFEQQQQQRITSQPNIRQTESYAAPPPQYQQLHQLQQQQQSGARKQWGGSANQGQSRSAEPNGGGYRPGGGKIHAQCFKCAEFGHYAPNCTNMPASEEVQQAARDFANQKRTAAIQRASSNSMNAGPQGRMDAPNKFGQGQGRITEVSAVQGAKTWAIHDAQMAAATNGMLGQGQRHQDTVGMYDQESDFSRVSNTTFSGSVSVFQEPYVSNATADVRPPMETYAAEKRKAPLAPQDARHGHGTVRPGDASVPVPGVQRKPPRAKKSTGIEALVSGRPIRAIGDAVPYNIWDDLHARKSQPDISFPQLINVSPTVRAQIAFGTTMQPREISERQEEAESQTMRHPPPPAVEEEVDELVRPVAKARRRIQGGILQSQAVETQCKLRLVSQFQGATPPPCFYTICSIRSVLNQDEFEVNQVLVDGGSSIELISAKVSKQLDCVWHSDSSGWKMRTADGSIHPLDEYVLLPIRVAGVEWVMKCFVIYGTTSYNILLGRGWLNQVKAVGDYGSNDYFIFSSDGKPRKVPKSGDAQPQVSLKAHFDRDPECQKRPLNSPGLGFPQPLNTLPVKLPEWDEESDEMVDERLSELAEQLATSALLQATDPDYESEDPHMELLLQQYHEAGKEQGRRMPE</sequence>
<dbReference type="AlphaFoldDB" id="A0A177A208"/>
<dbReference type="Pfam" id="PF03732">
    <property type="entry name" value="Retrotrans_gag"/>
    <property type="match status" value="1"/>
</dbReference>
<dbReference type="EMBL" id="KV441404">
    <property type="protein sequence ID" value="OAF56305.1"/>
    <property type="molecule type" value="Genomic_DNA"/>
</dbReference>
<dbReference type="VEuPathDB" id="FungiDB:GMDG_06235"/>
<evidence type="ECO:0000256" key="2">
    <source>
        <dbReference type="SAM" id="MobiDB-lite"/>
    </source>
</evidence>
<dbReference type="RefSeq" id="XP_024321601.1">
    <property type="nucleotide sequence ID" value="XM_024470387.1"/>
</dbReference>
<feature type="region of interest" description="Disordered" evidence="2">
    <location>
        <begin position="511"/>
        <end position="549"/>
    </location>
</feature>
<organism evidence="4">
    <name type="scientific">Pseudogymnoascus destructans</name>
    <dbReference type="NCBI Taxonomy" id="655981"/>
    <lineage>
        <taxon>Eukaryota</taxon>
        <taxon>Fungi</taxon>
        <taxon>Dikarya</taxon>
        <taxon>Ascomycota</taxon>
        <taxon>Pezizomycotina</taxon>
        <taxon>Leotiomycetes</taxon>
        <taxon>Thelebolales</taxon>
        <taxon>Thelebolaceae</taxon>
        <taxon>Pseudogymnoascus</taxon>
    </lineage>
</organism>
<name>A0A177A208_9PEZI</name>
<evidence type="ECO:0000259" key="3">
    <source>
        <dbReference type="PROSITE" id="PS50158"/>
    </source>
</evidence>
<dbReference type="OrthoDB" id="3440435at2759"/>
<dbReference type="SUPFAM" id="SSF57756">
    <property type="entry name" value="Retrovirus zinc finger-like domains"/>
    <property type="match status" value="1"/>
</dbReference>
<evidence type="ECO:0000313" key="4">
    <source>
        <dbReference type="EMBL" id="OAF56305.1"/>
    </source>
</evidence>
<dbReference type="Proteomes" id="UP000077154">
    <property type="component" value="Unassembled WGS sequence"/>
</dbReference>
<dbReference type="InterPro" id="IPR005162">
    <property type="entry name" value="Retrotrans_gag_dom"/>
</dbReference>
<dbReference type="Gene3D" id="2.40.70.10">
    <property type="entry name" value="Acid Proteases"/>
    <property type="match status" value="1"/>
</dbReference>
<dbReference type="CDD" id="cd00303">
    <property type="entry name" value="retropepsin_like"/>
    <property type="match status" value="1"/>
</dbReference>
<dbReference type="VEuPathDB" id="FungiDB:GMDG_08785"/>
<dbReference type="GeneID" id="36289854"/>
<dbReference type="VEuPathDB" id="FungiDB:GMDG_08832"/>
<proteinExistence type="predicted"/>
<evidence type="ECO:0000256" key="1">
    <source>
        <dbReference type="PROSITE-ProRule" id="PRU00047"/>
    </source>
</evidence>